<evidence type="ECO:0000313" key="7">
    <source>
        <dbReference type="Proteomes" id="UP001289374"/>
    </source>
</evidence>
<feature type="region of interest" description="Disordered" evidence="3">
    <location>
        <begin position="356"/>
        <end position="404"/>
    </location>
</feature>
<evidence type="ECO:0000259" key="5">
    <source>
        <dbReference type="PROSITE" id="PS51294"/>
    </source>
</evidence>
<evidence type="ECO:0000256" key="3">
    <source>
        <dbReference type="SAM" id="MobiDB-lite"/>
    </source>
</evidence>
<feature type="compositionally biased region" description="Polar residues" evidence="3">
    <location>
        <begin position="596"/>
        <end position="615"/>
    </location>
</feature>
<feature type="region of interest" description="Disordered" evidence="3">
    <location>
        <begin position="499"/>
        <end position="521"/>
    </location>
</feature>
<evidence type="ECO:0000313" key="6">
    <source>
        <dbReference type="EMBL" id="KAK4403348.1"/>
    </source>
</evidence>
<feature type="compositionally biased region" description="Low complexity" evidence="3">
    <location>
        <begin position="363"/>
        <end position="379"/>
    </location>
</feature>
<name>A0AAE1X1S0_9LAMI</name>
<dbReference type="InterPro" id="IPR001005">
    <property type="entry name" value="SANT/Myb"/>
</dbReference>
<proteinExistence type="predicted"/>
<evidence type="ECO:0000259" key="4">
    <source>
        <dbReference type="PROSITE" id="PS50090"/>
    </source>
</evidence>
<dbReference type="Proteomes" id="UP001289374">
    <property type="component" value="Unassembled WGS sequence"/>
</dbReference>
<sequence length="615" mass="65703">MVEKSKTRKKGSIGEEDISAILQRYSVKTVLTLLQEVAKVAGEKIDWGAVVKNTATEISSARECQMLWRHLAYGHTLIDQFDNAPDPMVNAFFLLLYVQAVCRIYLTHLSGELFAYKLLLVILIIFMRLCGIGSTVVDLVVDKVWVACLGDDDSDLEYELEAFPAIARETSVEAAACVKVLIASDYPIDSHLPNNSTIEAPLTINVPRFKALTAASDGTLANAIQGTNISIPVSVQKQPLSSGSSGEKRPNNGTSGVNLPPRRKRRGWSTEDDVKLTAAVQKYGERNWADIARGDFDNDRKASELSQRWANLRKKQGNLNVVTGSQLSEAQLAAAHRAMSLALDMPMGDNLKAARQMNSVGTKSQPQSQKASASPPDQQLGMAGPSKSQLPNKRPSINPTTGPDSMIKAAAVAAGARIATATDASSIIEAARSQNVVHIITGGSSVMKSSTTSTSNQLPSNVHFIRNGLTKSPISTYSATPSSRSTEAQQAQGISIRPAEPAVQPNPVGSTRVLNTSSTPSIGATKTAEVAVVSTSSSEMKELAQRDQNADLANVSDSVQADQMSENQSAPLGSQSKEKVDVHQTSTSGNVLRGNTEGNQPSASLRNPINQTQDD</sequence>
<dbReference type="Gene3D" id="1.10.10.60">
    <property type="entry name" value="Homeodomain-like"/>
    <property type="match status" value="1"/>
</dbReference>
<reference evidence="6" key="1">
    <citation type="submission" date="2020-06" db="EMBL/GenBank/DDBJ databases">
        <authorList>
            <person name="Li T."/>
            <person name="Hu X."/>
            <person name="Zhang T."/>
            <person name="Song X."/>
            <person name="Zhang H."/>
            <person name="Dai N."/>
            <person name="Sheng W."/>
            <person name="Hou X."/>
            <person name="Wei L."/>
        </authorList>
    </citation>
    <scope>NUCLEOTIDE SEQUENCE</scope>
    <source>
        <strain evidence="6">K16</strain>
        <tissue evidence="6">Leaf</tissue>
    </source>
</reference>
<comment type="subcellular location">
    <subcellularLocation>
        <location evidence="1">Nucleus</location>
    </subcellularLocation>
</comment>
<dbReference type="AlphaFoldDB" id="A0AAE1X1S0"/>
<feature type="compositionally biased region" description="Polar residues" evidence="3">
    <location>
        <begin position="236"/>
        <end position="257"/>
    </location>
</feature>
<evidence type="ECO:0000256" key="1">
    <source>
        <dbReference type="ARBA" id="ARBA00004123"/>
    </source>
</evidence>
<dbReference type="SUPFAM" id="SSF46689">
    <property type="entry name" value="Homeodomain-like"/>
    <property type="match status" value="1"/>
</dbReference>
<dbReference type="InterPro" id="IPR009057">
    <property type="entry name" value="Homeodomain-like_sf"/>
</dbReference>
<dbReference type="PROSITE" id="PS51294">
    <property type="entry name" value="HTH_MYB"/>
    <property type="match status" value="1"/>
</dbReference>
<gene>
    <name evidence="6" type="ORF">Sango_0703400</name>
</gene>
<feature type="region of interest" description="Disordered" evidence="3">
    <location>
        <begin position="555"/>
        <end position="615"/>
    </location>
</feature>
<dbReference type="CDD" id="cd11660">
    <property type="entry name" value="SANT_TRF"/>
    <property type="match status" value="1"/>
</dbReference>
<evidence type="ECO:0000256" key="2">
    <source>
        <dbReference type="ARBA" id="ARBA00023242"/>
    </source>
</evidence>
<dbReference type="PANTHER" id="PTHR47206">
    <property type="entry name" value="HOMEODOMAIN-LIKE SUPERFAMILY PROTEIN"/>
    <property type="match status" value="1"/>
</dbReference>
<protein>
    <submittedName>
        <fullName evidence="6">Uncharacterized protein</fullName>
    </submittedName>
</protein>
<dbReference type="InterPro" id="IPR017930">
    <property type="entry name" value="Myb_dom"/>
</dbReference>
<feature type="domain" description="Myb-like" evidence="4">
    <location>
        <begin position="260"/>
        <end position="313"/>
    </location>
</feature>
<reference evidence="6" key="2">
    <citation type="journal article" date="2024" name="Plant">
        <title>Genomic evolution and insights into agronomic trait innovations of Sesamum species.</title>
        <authorList>
            <person name="Miao H."/>
            <person name="Wang L."/>
            <person name="Qu L."/>
            <person name="Liu H."/>
            <person name="Sun Y."/>
            <person name="Le M."/>
            <person name="Wang Q."/>
            <person name="Wei S."/>
            <person name="Zheng Y."/>
            <person name="Lin W."/>
            <person name="Duan Y."/>
            <person name="Cao H."/>
            <person name="Xiong S."/>
            <person name="Wang X."/>
            <person name="Wei L."/>
            <person name="Li C."/>
            <person name="Ma Q."/>
            <person name="Ju M."/>
            <person name="Zhao R."/>
            <person name="Li G."/>
            <person name="Mu C."/>
            <person name="Tian Q."/>
            <person name="Mei H."/>
            <person name="Zhang T."/>
            <person name="Gao T."/>
            <person name="Zhang H."/>
        </authorList>
    </citation>
    <scope>NUCLEOTIDE SEQUENCE</scope>
    <source>
        <strain evidence="6">K16</strain>
    </source>
</reference>
<dbReference type="EMBL" id="JACGWL010000004">
    <property type="protein sequence ID" value="KAK4403348.1"/>
    <property type="molecule type" value="Genomic_DNA"/>
</dbReference>
<dbReference type="PANTHER" id="PTHR47206:SF1">
    <property type="entry name" value="HOMEODOMAIN-LIKE SUPERFAMILY PROTEIN"/>
    <property type="match status" value="1"/>
</dbReference>
<feature type="compositionally biased region" description="Polar residues" evidence="3">
    <location>
        <begin position="386"/>
        <end position="403"/>
    </location>
</feature>
<organism evidence="6 7">
    <name type="scientific">Sesamum angolense</name>
    <dbReference type="NCBI Taxonomy" id="2727404"/>
    <lineage>
        <taxon>Eukaryota</taxon>
        <taxon>Viridiplantae</taxon>
        <taxon>Streptophyta</taxon>
        <taxon>Embryophyta</taxon>
        <taxon>Tracheophyta</taxon>
        <taxon>Spermatophyta</taxon>
        <taxon>Magnoliopsida</taxon>
        <taxon>eudicotyledons</taxon>
        <taxon>Gunneridae</taxon>
        <taxon>Pentapetalae</taxon>
        <taxon>asterids</taxon>
        <taxon>lamiids</taxon>
        <taxon>Lamiales</taxon>
        <taxon>Pedaliaceae</taxon>
        <taxon>Sesamum</taxon>
    </lineage>
</organism>
<keyword evidence="7" id="KW-1185">Reference proteome</keyword>
<dbReference type="SMART" id="SM00717">
    <property type="entry name" value="SANT"/>
    <property type="match status" value="1"/>
</dbReference>
<comment type="caution">
    <text evidence="6">The sequence shown here is derived from an EMBL/GenBank/DDBJ whole genome shotgun (WGS) entry which is preliminary data.</text>
</comment>
<keyword evidence="2" id="KW-0539">Nucleus</keyword>
<feature type="domain" description="HTH myb-type" evidence="5">
    <location>
        <begin position="261"/>
        <end position="317"/>
    </location>
</feature>
<feature type="region of interest" description="Disordered" evidence="3">
    <location>
        <begin position="236"/>
        <end position="271"/>
    </location>
</feature>
<dbReference type="PROSITE" id="PS50090">
    <property type="entry name" value="MYB_LIKE"/>
    <property type="match status" value="1"/>
</dbReference>
<feature type="compositionally biased region" description="Polar residues" evidence="3">
    <location>
        <begin position="507"/>
        <end position="521"/>
    </location>
</feature>
<accession>A0AAE1X1S0</accession>
<dbReference type="GO" id="GO:0005634">
    <property type="term" value="C:nucleus"/>
    <property type="evidence" value="ECO:0007669"/>
    <property type="project" value="UniProtKB-SubCell"/>
</dbReference>
<dbReference type="Pfam" id="PF13921">
    <property type="entry name" value="Myb_DNA-bind_6"/>
    <property type="match status" value="1"/>
</dbReference>
<feature type="compositionally biased region" description="Polar residues" evidence="3">
    <location>
        <begin position="555"/>
        <end position="575"/>
    </location>
</feature>